<dbReference type="Pfam" id="PF21078">
    <property type="entry name" value="GDH_HM3"/>
    <property type="match status" value="1"/>
</dbReference>
<name>A0A179VB46_9MYCO</name>
<dbReference type="InterPro" id="IPR007780">
    <property type="entry name" value="NAD_Glu_DH_bac"/>
</dbReference>
<feature type="domain" description="NAD-specific glutamate dehydrogenase C-terminal" evidence="2">
    <location>
        <begin position="911"/>
        <end position="1024"/>
    </location>
</feature>
<reference evidence="3 4" key="1">
    <citation type="submission" date="2016-01" db="EMBL/GenBank/DDBJ databases">
        <title>Mycobacterium immunogenum strain CD11_6 genome sequencing and assembly.</title>
        <authorList>
            <person name="Kaur G."/>
            <person name="Nair G.R."/>
            <person name="Mayilraj S."/>
        </authorList>
    </citation>
    <scope>NUCLEOTIDE SEQUENCE [LARGE SCALE GENOMIC DNA]</scope>
    <source>
        <strain evidence="3 4">CD11-6</strain>
    </source>
</reference>
<dbReference type="InterPro" id="IPR048381">
    <property type="entry name" value="GDH_C"/>
</dbReference>
<proteinExistence type="predicted"/>
<comment type="caution">
    <text evidence="3">The sequence shown here is derived from an EMBL/GenBank/DDBJ whole genome shotgun (WGS) entry which is preliminary data.</text>
</comment>
<dbReference type="Gene3D" id="3.40.50.720">
    <property type="entry name" value="NAD(P)-binding Rossmann-like Domain"/>
    <property type="match status" value="1"/>
</dbReference>
<dbReference type="Proteomes" id="UP000186919">
    <property type="component" value="Unassembled WGS sequence"/>
</dbReference>
<dbReference type="RefSeq" id="WP_064632087.1">
    <property type="nucleotide sequence ID" value="NZ_LQYE01000029.1"/>
</dbReference>
<evidence type="ECO:0000313" key="4">
    <source>
        <dbReference type="Proteomes" id="UP000186919"/>
    </source>
</evidence>
<dbReference type="Pfam" id="PF21074">
    <property type="entry name" value="GDH_C"/>
    <property type="match status" value="2"/>
</dbReference>
<feature type="domain" description="NAD-glutamate dehydrogenase catalytic" evidence="1">
    <location>
        <begin position="195"/>
        <end position="679"/>
    </location>
</feature>
<dbReference type="InterPro" id="IPR028971">
    <property type="entry name" value="NAD-GDH_cat"/>
</dbReference>
<sequence>MTVIEPAVLTSPSEVQDVAERLMRSAEGTVRIEFLDNFGDGTVRAVVVWPTENTALSDICALFESFGLRLHRQLPLEGAGDGAYLYEFTMVGVPPADSLRNVAAAVEAHGGGQFSVDPFAALILAANIGWRDAVLLRAAARFLKQAGLGMSQGYVIDNLVHRPQFVAALLDYFNARFDPSTADRAQAIADTSRTLENHVEAATTVDEDRVLRAFATCFDALVRTSWFQVTADGHHKAHHAFMFDSARLSLHGPVIPYREIFVDSDDVEGLHVRSGAIARGGLRFSDRPEDYRTEVLGLMKTQTVKNSPIVPTGAKGVFIRKNPNIPVSQAYSVFINGLLDVTDNIVEGETVHPPRTVTHGADSSYLVVAADKGTAAFSDIANSIAAQRGFWLGDAFAAGGITGYDHKQMGITARGAWVSVRDHLTEIGIDVSTDPVTVAGIGDCSGDVFGNGMLHSNNLRLVAAFDHRHIFIDPDPDPVASHAERRRLYSQPGSSWADYDPSLLSTGGGIWPRSAKSIVLPDRARQLLCIDRQTVTPDELVRALLQANVDLLWNGGIGTYVKSHRESHVDAADPANDSVRVNAGQLRAKVIGEGGNLGLTQRARVDFALRGGRINADFIDNAAGVATSDREVNLKIALESACRSGRLTAEQRNDLMAAAQDEVAATVLSGCHNQVLALGLAEAHAGRLLNRHERLIESLERHNGLNRAAEGLPSETELAARAQAGQGLTRPEIAILLAYSKNVVCQELLHSSVPDDLAFVPALSAYFPSSWQGIVPINGPAEHRLAREIIATQIADDLINHVGPGLIYRLEERLDVRSPEVAAAYTVTRKLFGVDSLWEHARRGGTVGAQGRWNGLYDVQQFIEHTAGRLLRHTNGRIDITQTVNRYATHVDVLRSHLQKNAPDSWLRLRSEAVDLSETAVRLGLDVREVAQTYLALDDALGINWVINALEAHNPANWWDAMAAAALRDDITDALHQLTARLPRIEGWQSTAHQGISRVKGVVARLRRDGFVDVPRAATISAELSGLGRWISGG</sequence>
<dbReference type="AlphaFoldDB" id="A0A179VB46"/>
<dbReference type="SUPFAM" id="SSF51735">
    <property type="entry name" value="NAD(P)-binding Rossmann-fold domains"/>
    <property type="match status" value="1"/>
</dbReference>
<feature type="domain" description="NAD-specific glutamate dehydrogenase C-terminal" evidence="2">
    <location>
        <begin position="725"/>
        <end position="905"/>
    </location>
</feature>
<dbReference type="InterPro" id="IPR046346">
    <property type="entry name" value="Aminoacid_DH-like_N_sf"/>
</dbReference>
<evidence type="ECO:0000313" key="3">
    <source>
        <dbReference type="EMBL" id="OAT67516.1"/>
    </source>
</evidence>
<gene>
    <name evidence="3" type="ORF">AWB85_12770</name>
</gene>
<accession>A0A179VB46</accession>
<dbReference type="InterPro" id="IPR049056">
    <property type="entry name" value="NAD_Glu_DH_HM3"/>
</dbReference>
<dbReference type="PANTHER" id="PTHR43403:SF1">
    <property type="entry name" value="NAD-SPECIFIC GLUTAMATE DEHYDROGENASE"/>
    <property type="match status" value="1"/>
</dbReference>
<protein>
    <submittedName>
        <fullName evidence="3">Glutamate dehydrogenase</fullName>
    </submittedName>
</protein>
<evidence type="ECO:0000259" key="1">
    <source>
        <dbReference type="Pfam" id="PF05088"/>
    </source>
</evidence>
<dbReference type="InterPro" id="IPR036291">
    <property type="entry name" value="NAD(P)-bd_dom_sf"/>
</dbReference>
<dbReference type="PANTHER" id="PTHR43403">
    <property type="entry name" value="NAD-SPECIFIC GLUTAMATE DEHYDROGENASE"/>
    <property type="match status" value="1"/>
</dbReference>
<dbReference type="Pfam" id="PF05088">
    <property type="entry name" value="Bac_GDH_CD"/>
    <property type="match status" value="1"/>
</dbReference>
<dbReference type="GO" id="GO:0006538">
    <property type="term" value="P:L-glutamate catabolic process"/>
    <property type="evidence" value="ECO:0007669"/>
    <property type="project" value="InterPro"/>
</dbReference>
<dbReference type="GO" id="GO:0004069">
    <property type="term" value="F:L-aspartate:2-oxoglutarate aminotransferase activity"/>
    <property type="evidence" value="ECO:0007669"/>
    <property type="project" value="InterPro"/>
</dbReference>
<dbReference type="EMBL" id="LQYE01000029">
    <property type="protein sequence ID" value="OAT67516.1"/>
    <property type="molecule type" value="Genomic_DNA"/>
</dbReference>
<dbReference type="GO" id="GO:0004352">
    <property type="term" value="F:glutamate dehydrogenase (NAD+) activity"/>
    <property type="evidence" value="ECO:0007669"/>
    <property type="project" value="InterPro"/>
</dbReference>
<evidence type="ECO:0000259" key="2">
    <source>
        <dbReference type="Pfam" id="PF21074"/>
    </source>
</evidence>
<dbReference type="SUPFAM" id="SSF53223">
    <property type="entry name" value="Aminoacid dehydrogenase-like, N-terminal domain"/>
    <property type="match status" value="1"/>
</dbReference>
<organism evidence="3 4">
    <name type="scientific">Mycobacteroides immunogenum</name>
    <dbReference type="NCBI Taxonomy" id="83262"/>
    <lineage>
        <taxon>Bacteria</taxon>
        <taxon>Bacillati</taxon>
        <taxon>Actinomycetota</taxon>
        <taxon>Actinomycetes</taxon>
        <taxon>Mycobacteriales</taxon>
        <taxon>Mycobacteriaceae</taxon>
        <taxon>Mycobacteroides</taxon>
    </lineage>
</organism>